<reference evidence="3 4" key="1">
    <citation type="submission" date="2020-03" db="EMBL/GenBank/DDBJ databases">
        <authorList>
            <consortium name="Genoscope - CEA"/>
            <person name="William W."/>
        </authorList>
    </citation>
    <scope>NUCLEOTIDE SEQUENCE [LARGE SCALE GENOMIC DNA]</scope>
    <source>
        <strain evidence="4">DSM 16959</strain>
    </source>
</reference>
<feature type="signal peptide" evidence="2">
    <location>
        <begin position="1"/>
        <end position="30"/>
    </location>
</feature>
<gene>
    <name evidence="3" type="ORF">DENOEST_2583</name>
</gene>
<keyword evidence="4" id="KW-1185">Reference proteome</keyword>
<feature type="compositionally biased region" description="Gly residues" evidence="1">
    <location>
        <begin position="101"/>
        <end position="128"/>
    </location>
</feature>
<dbReference type="RefSeq" id="WP_145771110.1">
    <property type="nucleotide sequence ID" value="NZ_LR778301.1"/>
</dbReference>
<protein>
    <recommendedName>
        <fullName evidence="5">SbsA Ig-like domain-containing protein</fullName>
    </recommendedName>
</protein>
<evidence type="ECO:0008006" key="5">
    <source>
        <dbReference type="Google" id="ProtNLM"/>
    </source>
</evidence>
<proteinExistence type="predicted"/>
<name>A0A6S6YPQ0_9PROT</name>
<evidence type="ECO:0000313" key="4">
    <source>
        <dbReference type="Proteomes" id="UP000515733"/>
    </source>
</evidence>
<dbReference type="EMBL" id="LR778301">
    <property type="protein sequence ID" value="CAB1369748.1"/>
    <property type="molecule type" value="Genomic_DNA"/>
</dbReference>
<organism evidence="3 4">
    <name type="scientific">Denitratisoma oestradiolicum</name>
    <dbReference type="NCBI Taxonomy" id="311182"/>
    <lineage>
        <taxon>Bacteria</taxon>
        <taxon>Pseudomonadati</taxon>
        <taxon>Pseudomonadota</taxon>
        <taxon>Betaproteobacteria</taxon>
        <taxon>Nitrosomonadales</taxon>
        <taxon>Sterolibacteriaceae</taxon>
        <taxon>Denitratisoma</taxon>
    </lineage>
</organism>
<keyword evidence="2" id="KW-0732">Signal</keyword>
<dbReference type="KEGG" id="doe:DENOEST_2583"/>
<feature type="chain" id="PRO_5028430305" description="SbsA Ig-like domain-containing protein" evidence="2">
    <location>
        <begin position="31"/>
        <end position="497"/>
    </location>
</feature>
<feature type="region of interest" description="Disordered" evidence="1">
    <location>
        <begin position="95"/>
        <end position="149"/>
    </location>
</feature>
<evidence type="ECO:0000313" key="3">
    <source>
        <dbReference type="EMBL" id="CAB1369748.1"/>
    </source>
</evidence>
<evidence type="ECO:0000256" key="2">
    <source>
        <dbReference type="SAM" id="SignalP"/>
    </source>
</evidence>
<accession>A0A6S6YPQ0</accession>
<dbReference type="OrthoDB" id="8784224at2"/>
<evidence type="ECO:0000256" key="1">
    <source>
        <dbReference type="SAM" id="MobiDB-lite"/>
    </source>
</evidence>
<feature type="compositionally biased region" description="Gly residues" evidence="1">
    <location>
        <begin position="137"/>
        <end position="149"/>
    </location>
</feature>
<dbReference type="Proteomes" id="UP000515733">
    <property type="component" value="Chromosome"/>
</dbReference>
<dbReference type="AlphaFoldDB" id="A0A6S6YPQ0"/>
<sequence length="497" mass="47171">MNPTFLQRTLIATLLAPALAWAFNSGSTGADGDFSPTVNTEVQLPPSGVFNFGTVNIPSGITVTFKRNVANTPVTILSTGNVSIAGTLSLSGTRGANAGASGDGSLGDDGQPGKGAAGGFDGGSGGRAGATAAERNGGPGNGPGGGGAGFLNTTNNTVYNGAGGVFGTSPSTWSCSAGPGAAYGSNLLLPLIGGSGGGGGGGGVNFTGGAGGGGGGAILIAASGTLTVTGAILANGAAGGDSFGDGAGSMGGGGSGGAIRLMATSIAGNGTISAVNSGVPATRNNWTTAGYTVCGTSNGGATTGLVGSSGRIRLEAETITRTAATTPSASIGVPGALFVSGLPGLVITSVAGVAAPAAPTGVADITLPANTANPVTVTFTTTGVPVGNTVKLTVTPQYGQTSSAISPALTGTTESATASVQITLPAGPSTLQAQTTYTIVAALGDALSTYANNERVEKVTLTAALGKLGTVTLITTSGKEFEVPAAVLAQAQEKLRG</sequence>